<keyword evidence="8" id="KW-0998">Cell outer membrane</keyword>
<dbReference type="Proteomes" id="UP000019586">
    <property type="component" value="Chromosome"/>
</dbReference>
<feature type="region of interest" description="Disordered" evidence="12">
    <location>
        <begin position="555"/>
        <end position="599"/>
    </location>
</feature>
<dbReference type="PANTHER" id="PTHR30026">
    <property type="entry name" value="OUTER MEMBRANE PROTEIN TOLC"/>
    <property type="match status" value="1"/>
</dbReference>
<sequence length="599" mass="65733">MPPLNRRWRKRYKSSEKKPRYSVSRAIISTSFLEKVIPCCVGLLIVMSCESEIRDFQTVWLPFYGPYVRLVQITAGWHVTPTFYGGRIDTISGIFLRIRPALNASQQGMQMKKLLPILIGLSLTGFSAMSQAENLLQVYQQARISNPDLRKSAADRDAAFEKINEARSPLLPQLGLGADYTYTNGYRDSNGVNSNVTSGSLQLTQVLFDMSKWRALTLQEKTAGIQDVTYQTDQQTLILNTATAYFKVLAAIDTLSYTEAQKQAIYRQLDQTTQRFNVGLVAITDVQNARSQYDAVLANEVTARNDLDNAVEGLRQVTGNYYPELASLNVNGFKTNKPQAVNALLKEAENRNLSLLQARLSQDLAREQIRQAQDGHLPTLNLSASTGVSNTRYNGSKTNTPLAYNDSDNGQNQIGLNFSLPLYQGGAVTSQVKQAQYNFVGASEQLESAHRSVVQTVRSSFNNVNASISSINAYKQAVVSAQSSLDAMEAGYSVGTRTIVDVLDATTTLYNAKQQLSNARYNYLINELNIKSALGTLNEQDLVALNNTLGKPISTSADSVAPENPQQDATADGYGNTTAAVKPASARTTQSSGSNPFRQ</sequence>
<keyword evidence="6" id="KW-0732">Signal</keyword>
<evidence type="ECO:0000256" key="4">
    <source>
        <dbReference type="ARBA" id="ARBA00022452"/>
    </source>
</evidence>
<dbReference type="HOGENOM" id="CLU_012817_0_2_6"/>
<feature type="compositionally biased region" description="Polar residues" evidence="12">
    <location>
        <begin position="586"/>
        <end position="599"/>
    </location>
</feature>
<keyword evidence="5" id="KW-0812">Transmembrane</keyword>
<dbReference type="GO" id="GO:1990281">
    <property type="term" value="C:efflux pump complex"/>
    <property type="evidence" value="ECO:0007669"/>
    <property type="project" value="TreeGrafter"/>
</dbReference>
<gene>
    <name evidence="13" type="ORF">KPNJ2_00759</name>
</gene>
<dbReference type="KEGG" id="kps:KPNJ2_00759"/>
<dbReference type="Pfam" id="PF02321">
    <property type="entry name" value="OEP"/>
    <property type="match status" value="2"/>
</dbReference>
<evidence type="ECO:0000256" key="11">
    <source>
        <dbReference type="ARBA" id="ARBA00081111"/>
    </source>
</evidence>
<comment type="subcellular location">
    <subcellularLocation>
        <location evidence="1">Cell outer membrane</location>
        <topology evidence="1">Multi-pass membrane protein</topology>
    </subcellularLocation>
</comment>
<comment type="similarity">
    <text evidence="2">Belongs to the outer membrane factor (OMF) (TC 1.B.17) family.</text>
</comment>
<dbReference type="InterPro" id="IPR003423">
    <property type="entry name" value="OMP_efflux"/>
</dbReference>
<accession>W8UC92</accession>
<keyword evidence="4" id="KW-1134">Transmembrane beta strand</keyword>
<dbReference type="PATRIC" id="fig|1420013.3.peg.722"/>
<dbReference type="NCBIfam" id="NF007002">
    <property type="entry name" value="PRK09465.1"/>
    <property type="match status" value="1"/>
</dbReference>
<keyword evidence="3" id="KW-0813">Transport</keyword>
<organism evidence="13 14">
    <name type="scientific">Klebsiella pneumoniae 30684/NJST258_2</name>
    <dbReference type="NCBI Taxonomy" id="1420013"/>
    <lineage>
        <taxon>Bacteria</taxon>
        <taxon>Pseudomonadati</taxon>
        <taxon>Pseudomonadota</taxon>
        <taxon>Gammaproteobacteria</taxon>
        <taxon>Enterobacterales</taxon>
        <taxon>Enterobacteriaceae</taxon>
        <taxon>Klebsiella/Raoultella group</taxon>
        <taxon>Klebsiella</taxon>
        <taxon>Klebsiella pneumoniae complex</taxon>
    </lineage>
</organism>
<evidence type="ECO:0000256" key="6">
    <source>
        <dbReference type="ARBA" id="ARBA00022729"/>
    </source>
</evidence>
<dbReference type="PANTHER" id="PTHR30026:SF20">
    <property type="entry name" value="OUTER MEMBRANE PROTEIN TOLC"/>
    <property type="match status" value="1"/>
</dbReference>
<evidence type="ECO:0000256" key="9">
    <source>
        <dbReference type="ARBA" id="ARBA00023251"/>
    </source>
</evidence>
<dbReference type="GO" id="GO:0009279">
    <property type="term" value="C:cell outer membrane"/>
    <property type="evidence" value="ECO:0007669"/>
    <property type="project" value="UniProtKB-SubCell"/>
</dbReference>
<dbReference type="InterPro" id="IPR051906">
    <property type="entry name" value="TolC-like"/>
</dbReference>
<dbReference type="FunFam" id="1.20.1600.10:FF:000001">
    <property type="entry name" value="TolC outer membrane channel"/>
    <property type="match status" value="1"/>
</dbReference>
<dbReference type="Gene3D" id="1.20.1600.10">
    <property type="entry name" value="Outer membrane efflux proteins (OEP)"/>
    <property type="match status" value="1"/>
</dbReference>
<reference evidence="13 14" key="1">
    <citation type="journal article" date="2014" name="Proc. Natl. Acad. Sci. U.S.A.">
        <title>Molecular dissection of the evolution of carbapenem-resistant multilocus sequence type 258 Klebsiella pneumoniae.</title>
        <authorList>
            <person name="Deleo F.R."/>
            <person name="Chen L."/>
            <person name="Porcella S.F."/>
            <person name="Martens C.A."/>
            <person name="Kobayashi S.D."/>
            <person name="Porter A.R."/>
            <person name="Chavda K.D."/>
            <person name="Jacobs M.R."/>
            <person name="Mathema B."/>
            <person name="Olsen R.J."/>
            <person name="Bonomo R.A."/>
            <person name="Musser J.M."/>
            <person name="Kreiswirth B.N."/>
        </authorList>
    </citation>
    <scope>NUCLEOTIDE SEQUENCE [LARGE SCALE GENOMIC DNA]</scope>
    <source>
        <strain evidence="13">30684/NJST258_2</strain>
    </source>
</reference>
<protein>
    <recommendedName>
        <fullName evidence="10">Outer membrane protein TolC</fullName>
    </recommendedName>
    <alternativeName>
        <fullName evidence="11">Multidrug efflux pump subunit TolC</fullName>
    </alternativeName>
</protein>
<dbReference type="SUPFAM" id="SSF56954">
    <property type="entry name" value="Outer membrane efflux proteins (OEP)"/>
    <property type="match status" value="1"/>
</dbReference>
<name>W8UC92_KLEPN</name>
<keyword evidence="7" id="KW-0472">Membrane</keyword>
<evidence type="ECO:0000256" key="1">
    <source>
        <dbReference type="ARBA" id="ARBA00004571"/>
    </source>
</evidence>
<dbReference type="AlphaFoldDB" id="W8UC92"/>
<evidence type="ECO:0000256" key="3">
    <source>
        <dbReference type="ARBA" id="ARBA00022448"/>
    </source>
</evidence>
<evidence type="ECO:0000256" key="8">
    <source>
        <dbReference type="ARBA" id="ARBA00023237"/>
    </source>
</evidence>
<feature type="compositionally biased region" description="Polar residues" evidence="12">
    <location>
        <begin position="555"/>
        <end position="579"/>
    </location>
</feature>
<dbReference type="GO" id="GO:0015562">
    <property type="term" value="F:efflux transmembrane transporter activity"/>
    <property type="evidence" value="ECO:0007669"/>
    <property type="project" value="InterPro"/>
</dbReference>
<evidence type="ECO:0000256" key="2">
    <source>
        <dbReference type="ARBA" id="ARBA00007613"/>
    </source>
</evidence>
<dbReference type="InterPro" id="IPR058622">
    <property type="entry name" value="TolC"/>
</dbReference>
<evidence type="ECO:0000256" key="10">
    <source>
        <dbReference type="ARBA" id="ARBA00069847"/>
    </source>
</evidence>
<evidence type="ECO:0000256" key="5">
    <source>
        <dbReference type="ARBA" id="ARBA00022692"/>
    </source>
</evidence>
<evidence type="ECO:0000313" key="13">
    <source>
        <dbReference type="EMBL" id="AHM77539.1"/>
    </source>
</evidence>
<evidence type="ECO:0000256" key="7">
    <source>
        <dbReference type="ARBA" id="ARBA00023136"/>
    </source>
</evidence>
<keyword evidence="9" id="KW-0046">Antibiotic resistance</keyword>
<evidence type="ECO:0000256" key="12">
    <source>
        <dbReference type="SAM" id="MobiDB-lite"/>
    </source>
</evidence>
<proteinExistence type="inferred from homology"/>
<dbReference type="EMBL" id="CP006918">
    <property type="protein sequence ID" value="AHM77539.1"/>
    <property type="molecule type" value="Genomic_DNA"/>
</dbReference>
<dbReference type="GO" id="GO:0015288">
    <property type="term" value="F:porin activity"/>
    <property type="evidence" value="ECO:0007669"/>
    <property type="project" value="TreeGrafter"/>
</dbReference>
<dbReference type="GO" id="GO:0046677">
    <property type="term" value="P:response to antibiotic"/>
    <property type="evidence" value="ECO:0007669"/>
    <property type="project" value="UniProtKB-KW"/>
</dbReference>
<dbReference type="NCBIfam" id="TIGR01844">
    <property type="entry name" value="type_I_sec_TolC"/>
    <property type="match status" value="1"/>
</dbReference>
<dbReference type="InterPro" id="IPR010130">
    <property type="entry name" value="T1SS_OMP_TolC"/>
</dbReference>
<evidence type="ECO:0000313" key="14">
    <source>
        <dbReference type="Proteomes" id="UP000019586"/>
    </source>
</evidence>